<sequence>MAYYQRTFPPPPPPDSSLSETTSRRRTRGTELFFSLLLFIAFSFYFSSTLSATDLRFLPAKRPHARNLISNVMKDDFQEVTRLSRHVSSVQDSAKYHSVSVLLPDWEVLVLLSPETSLDSVEGFYCLFWNSQTSPARFSGVLPFTERTAFKCAMPNGARRPPLWQPILTKYPVKENPAKERELLRMKKLAYESISTEDDVVLFVKGVNARSRSRSPQPQDFMCVFGDAVKTPVTSCTQEVFRCSHPELTAFTSGTDQPIKMSLQIMHQVQNRTLPSVAYYRPRQSHAQEPKSEICVCTMVYNVAKFVKEWVIYHTKIGVEKFILYDNGSEDDLQNVVNELNGDGYNVTTLLWIWPKTQEAGFSHNAIHAKHSCKWMLYIDVDEFVYSPSWHDSGPSKHLLKALIPQLHSIGQVSIRCLDFGPSGQKSHPIEGVTQGYNCQRWDVSQQRHKSMVLLEAIDDSLDNVVHHFRLKNTFQWRELSMSSALVNHYKYQAWSEFKTKFRRRVSAYVADWRDATNPNSKDRTPGLGFEPIKPQGWEFEFCNFTDDRLKLLTQRWFGQLTPNGGYKMAWQR</sequence>
<evidence type="ECO:0000313" key="1">
    <source>
        <dbReference type="EMBL" id="KAH9759582.1"/>
    </source>
</evidence>
<accession>A0ACB8KYV8</accession>
<proteinExistence type="predicted"/>
<reference evidence="2" key="1">
    <citation type="journal article" date="2023" name="Hortic. Res.">
        <title>A chromosome-level phased genome enabling allele-level studies in sweet orange: a case study on citrus Huanglongbing tolerance.</title>
        <authorList>
            <person name="Wu B."/>
            <person name="Yu Q."/>
            <person name="Deng Z."/>
            <person name="Duan Y."/>
            <person name="Luo F."/>
            <person name="Gmitter F. Jr."/>
        </authorList>
    </citation>
    <scope>NUCLEOTIDE SEQUENCE [LARGE SCALE GENOMIC DNA]</scope>
    <source>
        <strain evidence="2">cv. Valencia</strain>
    </source>
</reference>
<gene>
    <name evidence="1" type="ORF">KPL71_017018</name>
</gene>
<dbReference type="EMBL" id="CM039174">
    <property type="protein sequence ID" value="KAH9759582.1"/>
    <property type="molecule type" value="Genomic_DNA"/>
</dbReference>
<protein>
    <submittedName>
        <fullName evidence="1">Glycosyltransferase family 92 protein</fullName>
    </submittedName>
</protein>
<name>A0ACB8KYV8_CITSI</name>
<keyword evidence="2" id="KW-1185">Reference proteome</keyword>
<comment type="caution">
    <text evidence="1">The sequence shown here is derived from an EMBL/GenBank/DDBJ whole genome shotgun (WGS) entry which is preliminary data.</text>
</comment>
<organism evidence="1 2">
    <name type="scientific">Citrus sinensis</name>
    <name type="common">Sweet orange</name>
    <name type="synonym">Citrus aurantium var. sinensis</name>
    <dbReference type="NCBI Taxonomy" id="2711"/>
    <lineage>
        <taxon>Eukaryota</taxon>
        <taxon>Viridiplantae</taxon>
        <taxon>Streptophyta</taxon>
        <taxon>Embryophyta</taxon>
        <taxon>Tracheophyta</taxon>
        <taxon>Spermatophyta</taxon>
        <taxon>Magnoliopsida</taxon>
        <taxon>eudicotyledons</taxon>
        <taxon>Gunneridae</taxon>
        <taxon>Pentapetalae</taxon>
        <taxon>rosids</taxon>
        <taxon>malvids</taxon>
        <taxon>Sapindales</taxon>
        <taxon>Rutaceae</taxon>
        <taxon>Aurantioideae</taxon>
        <taxon>Citrus</taxon>
    </lineage>
</organism>
<dbReference type="Proteomes" id="UP000829398">
    <property type="component" value="Chromosome 5"/>
</dbReference>
<evidence type="ECO:0000313" key="2">
    <source>
        <dbReference type="Proteomes" id="UP000829398"/>
    </source>
</evidence>